<comment type="caution">
    <text evidence="1">The sequence shown here is derived from an EMBL/GenBank/DDBJ whole genome shotgun (WGS) entry which is preliminary data.</text>
</comment>
<dbReference type="Proteomes" id="UP000305401">
    <property type="component" value="Unassembled WGS sequence"/>
</dbReference>
<feature type="non-terminal residue" evidence="1">
    <location>
        <position position="407"/>
    </location>
</feature>
<gene>
    <name evidence="1" type="ORF">E5990_11055</name>
</gene>
<evidence type="ECO:0000313" key="1">
    <source>
        <dbReference type="EMBL" id="THG40040.1"/>
    </source>
</evidence>
<reference evidence="1" key="1">
    <citation type="submission" date="2019-04" db="EMBL/GenBank/DDBJ databases">
        <title>Microbes associate with the intestines of laboratory mice.</title>
        <authorList>
            <person name="Navarre W."/>
            <person name="Wong E."/>
            <person name="Huang K.C."/>
            <person name="Tropini C."/>
            <person name="Ng K."/>
            <person name="Yu B."/>
        </authorList>
    </citation>
    <scope>NUCLEOTIDE SEQUENCE</scope>
    <source>
        <strain evidence="1">NM86_A22</strain>
    </source>
</reference>
<protein>
    <submittedName>
        <fullName evidence="1">TonB-dependent receptor</fullName>
    </submittedName>
</protein>
<accession>A0AC61S2F1</accession>
<dbReference type="EMBL" id="SSTG01000239">
    <property type="protein sequence ID" value="THG40040.1"/>
    <property type="molecule type" value="Genomic_DNA"/>
</dbReference>
<organism evidence="1 2">
    <name type="scientific">Muribaculum caecicola</name>
    <dbReference type="NCBI Taxonomy" id="3038144"/>
    <lineage>
        <taxon>Bacteria</taxon>
        <taxon>Pseudomonadati</taxon>
        <taxon>Bacteroidota</taxon>
        <taxon>Bacteroidia</taxon>
        <taxon>Bacteroidales</taxon>
        <taxon>Muribaculaceae</taxon>
        <taxon>Muribaculum</taxon>
    </lineage>
</organism>
<evidence type="ECO:0000313" key="2">
    <source>
        <dbReference type="Proteomes" id="UP000305401"/>
    </source>
</evidence>
<name>A0AC61S2F1_9BACT</name>
<proteinExistence type="predicted"/>
<sequence>MTTKRLLVFVAIITVTIISIPAYGSAPDSSAVPIQQIKNITVVGKPSSKSLTSAVPQQTLTADQISRLGITDMGDAVRRFSGANVKDYGGIGGLKTVSVRNMGAAHTAVSYDGVSVGNTQAGQIDIGRFPLDNVAMMSLVVGQSDNLLQSARLFASGSVLNITTMRPYFKNGRKHHLVTKLATGSFGLANASVRVWQKLSESTSFSTDASYLRADGNYPFKLHNGSIITNEHRNNSAIESHRIELGLYHDFGSNATLDLKGLYYYSRRGLPGAVIYYNPRSTEKLWDQDAFLQANFHKTFSEKWRMQAQAKYSHSWNRHKGKGIEFTNGFFKETMRQDEYYVSATGLYAPTGNIQISLAQDIIANTLSTSFPECPYPRRISYITALNAKYEPAEFLLANAGGVLYIT</sequence>
<keyword evidence="2" id="KW-1185">Reference proteome</keyword>
<keyword evidence="1" id="KW-0675">Receptor</keyword>